<protein>
    <recommendedName>
        <fullName evidence="1">Bbp19-like phage domain-containing protein</fullName>
    </recommendedName>
</protein>
<accession>X0VPP1</accession>
<dbReference type="EMBL" id="BARS01031633">
    <property type="protein sequence ID" value="GAG20359.1"/>
    <property type="molecule type" value="Genomic_DNA"/>
</dbReference>
<reference evidence="2" key="1">
    <citation type="journal article" date="2014" name="Front. Microbiol.">
        <title>High frequency of phylogenetically diverse reductive dehalogenase-homologous genes in deep subseafloor sedimentary metagenomes.</title>
        <authorList>
            <person name="Kawai M."/>
            <person name="Futagami T."/>
            <person name="Toyoda A."/>
            <person name="Takaki Y."/>
            <person name="Nishi S."/>
            <person name="Hori S."/>
            <person name="Arai W."/>
            <person name="Tsubouchi T."/>
            <person name="Morono Y."/>
            <person name="Uchiyama I."/>
            <person name="Ito T."/>
            <person name="Fujiyama A."/>
            <person name="Inagaki F."/>
            <person name="Takami H."/>
        </authorList>
    </citation>
    <scope>NUCLEOTIDE SEQUENCE</scope>
    <source>
        <strain evidence="2">Expedition CK06-06</strain>
    </source>
</reference>
<dbReference type="Pfam" id="PF25181">
    <property type="entry name" value="Phage_Bbp19"/>
    <property type="match status" value="1"/>
</dbReference>
<dbReference type="InterPro" id="IPR057447">
    <property type="entry name" value="Bbp19-like_phage"/>
</dbReference>
<evidence type="ECO:0000259" key="1">
    <source>
        <dbReference type="Pfam" id="PF25181"/>
    </source>
</evidence>
<sequence length="82" mass="9454">MNEPVRKLKAQDMIRNKIQAYQRCFTQPDGEFVMEDLYQKFNGTTLKHKDGVIDPYASIAAGGCREVLLYIEQLMRVNDALD</sequence>
<name>X0VPP1_9ZZZZ</name>
<feature type="domain" description="Bbp19-like phage" evidence="1">
    <location>
        <begin position="21"/>
        <end position="75"/>
    </location>
</feature>
<dbReference type="AlphaFoldDB" id="X0VPP1"/>
<comment type="caution">
    <text evidence="2">The sequence shown here is derived from an EMBL/GenBank/DDBJ whole genome shotgun (WGS) entry which is preliminary data.</text>
</comment>
<evidence type="ECO:0000313" key="2">
    <source>
        <dbReference type="EMBL" id="GAG20359.1"/>
    </source>
</evidence>
<organism evidence="2">
    <name type="scientific">marine sediment metagenome</name>
    <dbReference type="NCBI Taxonomy" id="412755"/>
    <lineage>
        <taxon>unclassified sequences</taxon>
        <taxon>metagenomes</taxon>
        <taxon>ecological metagenomes</taxon>
    </lineage>
</organism>
<proteinExistence type="predicted"/>
<gene>
    <name evidence="2" type="ORF">S01H1_49203</name>
</gene>